<organism evidence="10 11">
    <name type="scientific">Scophthalmus maximus</name>
    <name type="common">Turbot</name>
    <name type="synonym">Psetta maxima</name>
    <dbReference type="NCBI Taxonomy" id="52904"/>
    <lineage>
        <taxon>Eukaryota</taxon>
        <taxon>Metazoa</taxon>
        <taxon>Chordata</taxon>
        <taxon>Craniata</taxon>
        <taxon>Vertebrata</taxon>
        <taxon>Euteleostomi</taxon>
        <taxon>Actinopterygii</taxon>
        <taxon>Neopterygii</taxon>
        <taxon>Teleostei</taxon>
        <taxon>Neoteleostei</taxon>
        <taxon>Acanthomorphata</taxon>
        <taxon>Carangaria</taxon>
        <taxon>Pleuronectiformes</taxon>
        <taxon>Pleuronectoidei</taxon>
        <taxon>Scophthalmidae</taxon>
        <taxon>Scophthalmus</taxon>
    </lineage>
</organism>
<protein>
    <submittedName>
        <fullName evidence="10">Putative zinc finger protein 44-like</fullName>
    </submittedName>
</protein>
<evidence type="ECO:0000256" key="6">
    <source>
        <dbReference type="ARBA" id="ARBA00023125"/>
    </source>
</evidence>
<accession>A0A2U9AYV8</accession>
<evidence type="ECO:0000313" key="10">
    <source>
        <dbReference type="EMBL" id="AWO96820.1"/>
    </source>
</evidence>
<evidence type="ECO:0000256" key="1">
    <source>
        <dbReference type="ARBA" id="ARBA00004123"/>
    </source>
</evidence>
<feature type="domain" description="C2H2-type" evidence="9">
    <location>
        <begin position="15"/>
        <end position="39"/>
    </location>
</feature>
<gene>
    <name evidence="10" type="ORF">SMAX5B_011747</name>
</gene>
<dbReference type="EMBL" id="CP026243">
    <property type="protein sequence ID" value="AWO96820.1"/>
    <property type="molecule type" value="Genomic_DNA"/>
</dbReference>
<dbReference type="GO" id="GO:0008270">
    <property type="term" value="F:zinc ion binding"/>
    <property type="evidence" value="ECO:0007669"/>
    <property type="project" value="UniProtKB-KW"/>
</dbReference>
<keyword evidence="3" id="KW-0677">Repeat</keyword>
<dbReference type="Proteomes" id="UP000246464">
    <property type="component" value="Chromosome 1"/>
</dbReference>
<dbReference type="PROSITE" id="PS00028">
    <property type="entry name" value="ZINC_FINGER_C2H2_1"/>
    <property type="match status" value="2"/>
</dbReference>
<evidence type="ECO:0000313" key="11">
    <source>
        <dbReference type="Proteomes" id="UP000246464"/>
    </source>
</evidence>
<dbReference type="PANTHER" id="PTHR24376:SF243">
    <property type="entry name" value="C2H2-TYPE DOMAIN-CONTAINING PROTEIN"/>
    <property type="match status" value="1"/>
</dbReference>
<sequence length="392" mass="43544">MKLHLLHCSGVRVKYQCSLCKKLFLTENALSEHYMPLYSCDVCGQVFSNESSYHHHQCPKGSKSPLVLFCSETMPKACNICKSFFTSDKTLLNHVTREHASVVSTKICIITNPSALTDQNASPCVSGTDDRSADCRSPHVVNQVTNGKLHVVKSTPASLSTYSFGPGRLPAPLCIASAAAPVGLGKDGAQSELSHHPPSRLSAPLFVTPGATDTTPATAAPDTVCPPLPTVIAMFENDSQDVALTKRMNTGWRAKVPYTCRQCGAILRQPSFIISHRYLHRGHRSHRCQCGRAFKHRLHLLRHCVQHAEAISYICVSCGETFIGARLLAEHMKTKSQKKSPHCGRTRRRKVKRKCRMPFTCDCGQLFLRPSAFIWHQLQNWTKTKQLKKRSN</sequence>
<keyword evidence="7" id="KW-0539">Nucleus</keyword>
<evidence type="ECO:0000256" key="4">
    <source>
        <dbReference type="ARBA" id="ARBA00022771"/>
    </source>
</evidence>
<feature type="domain" description="C2H2-type" evidence="9">
    <location>
        <begin position="313"/>
        <end position="340"/>
    </location>
</feature>
<dbReference type="GO" id="GO:0005634">
    <property type="term" value="C:nucleus"/>
    <property type="evidence" value="ECO:0007669"/>
    <property type="project" value="UniProtKB-SubCell"/>
</dbReference>
<feature type="domain" description="C2H2-type" evidence="9">
    <location>
        <begin position="258"/>
        <end position="285"/>
    </location>
</feature>
<dbReference type="InterPro" id="IPR036236">
    <property type="entry name" value="Znf_C2H2_sf"/>
</dbReference>
<dbReference type="GO" id="GO:0001228">
    <property type="term" value="F:DNA-binding transcription activator activity, RNA polymerase II-specific"/>
    <property type="evidence" value="ECO:0007669"/>
    <property type="project" value="TreeGrafter"/>
</dbReference>
<evidence type="ECO:0000256" key="8">
    <source>
        <dbReference type="PROSITE-ProRule" id="PRU00042"/>
    </source>
</evidence>
<evidence type="ECO:0000256" key="3">
    <source>
        <dbReference type="ARBA" id="ARBA00022737"/>
    </source>
</evidence>
<keyword evidence="4 8" id="KW-0863">Zinc-finger</keyword>
<name>A0A2U9AYV8_SCOMX</name>
<evidence type="ECO:0000256" key="2">
    <source>
        <dbReference type="ARBA" id="ARBA00022723"/>
    </source>
</evidence>
<feature type="domain" description="C2H2-type" evidence="9">
    <location>
        <begin position="38"/>
        <end position="65"/>
    </location>
</feature>
<evidence type="ECO:0000256" key="5">
    <source>
        <dbReference type="ARBA" id="ARBA00022833"/>
    </source>
</evidence>
<evidence type="ECO:0000256" key="7">
    <source>
        <dbReference type="ARBA" id="ARBA00023242"/>
    </source>
</evidence>
<dbReference type="PANTHER" id="PTHR24376">
    <property type="entry name" value="ZINC FINGER PROTEIN"/>
    <property type="match status" value="1"/>
</dbReference>
<dbReference type="SMART" id="SM00355">
    <property type="entry name" value="ZnF_C2H2"/>
    <property type="match status" value="6"/>
</dbReference>
<dbReference type="Gene3D" id="3.30.160.60">
    <property type="entry name" value="Classic Zinc Finger"/>
    <property type="match status" value="2"/>
</dbReference>
<dbReference type="PROSITE" id="PS50157">
    <property type="entry name" value="ZINC_FINGER_C2H2_2"/>
    <property type="match status" value="4"/>
</dbReference>
<keyword evidence="2" id="KW-0479">Metal-binding</keyword>
<keyword evidence="6" id="KW-0238">DNA-binding</keyword>
<proteinExistence type="predicted"/>
<dbReference type="GO" id="GO:0000978">
    <property type="term" value="F:RNA polymerase II cis-regulatory region sequence-specific DNA binding"/>
    <property type="evidence" value="ECO:0007669"/>
    <property type="project" value="TreeGrafter"/>
</dbReference>
<keyword evidence="11" id="KW-1185">Reference proteome</keyword>
<dbReference type="AlphaFoldDB" id="A0A2U9AYV8"/>
<dbReference type="InterPro" id="IPR013087">
    <property type="entry name" value="Znf_C2H2_type"/>
</dbReference>
<keyword evidence="5" id="KW-0862">Zinc</keyword>
<evidence type="ECO:0000259" key="9">
    <source>
        <dbReference type="PROSITE" id="PS50157"/>
    </source>
</evidence>
<reference evidence="10 11" key="1">
    <citation type="submission" date="2017-12" db="EMBL/GenBank/DDBJ databases">
        <title>Integrating genomic resources of turbot (Scophthalmus maximus) in depth evaluation of genetic and physical mapping variation across individuals.</title>
        <authorList>
            <person name="Martinez P."/>
        </authorList>
    </citation>
    <scope>NUCLEOTIDE SEQUENCE [LARGE SCALE GENOMIC DNA]</scope>
</reference>
<dbReference type="SUPFAM" id="SSF57667">
    <property type="entry name" value="beta-beta-alpha zinc fingers"/>
    <property type="match status" value="2"/>
</dbReference>
<comment type="subcellular location">
    <subcellularLocation>
        <location evidence="1">Nucleus</location>
    </subcellularLocation>
</comment>